<dbReference type="InterPro" id="IPR013083">
    <property type="entry name" value="Znf_RING/FYVE/PHD"/>
</dbReference>
<comment type="caution">
    <text evidence="7">The sequence shown here is derived from an EMBL/GenBank/DDBJ whole genome shotgun (WGS) entry which is preliminary data.</text>
</comment>
<protein>
    <recommendedName>
        <fullName evidence="6">RING-type domain-containing protein</fullName>
    </recommendedName>
</protein>
<evidence type="ECO:0000256" key="4">
    <source>
        <dbReference type="PROSITE-ProRule" id="PRU00175"/>
    </source>
</evidence>
<feature type="region of interest" description="Disordered" evidence="5">
    <location>
        <begin position="274"/>
        <end position="298"/>
    </location>
</feature>
<dbReference type="SUPFAM" id="SSF57850">
    <property type="entry name" value="RING/U-box"/>
    <property type="match status" value="1"/>
</dbReference>
<dbReference type="PANTHER" id="PTHR23327">
    <property type="entry name" value="RING FINGER PROTEIN 127"/>
    <property type="match status" value="1"/>
</dbReference>
<feature type="domain" description="RING-type" evidence="6">
    <location>
        <begin position="107"/>
        <end position="143"/>
    </location>
</feature>
<dbReference type="PROSITE" id="PS50089">
    <property type="entry name" value="ZF_RING_2"/>
    <property type="match status" value="1"/>
</dbReference>
<sequence>MAPAPQGRGRFWEVGGGSGHRLDRAVAESDRWELLLRRGELLALGGHLKGALEAFAAALRRGAPARPECLGALVDCLVFNYRLRHGLSWSAAPTAGADGGAGGLLSCLGCRGFLSEPVTVPCGHSYCRRCLRREFRARCRLCRDRLPPATASATDAEGTAPRPPPLAAAIAASDFRTSVVLNHLAEKWFPGQRERARAAGRLGELLHQGRYREALAAACEALRAGPADLSLLAPRARDPELVCALGGSSASPRPLGHRSVGYWGAGGCGRGRRPGVLRSQWGSPWKPTVTRRGEGRSARGSLDRGLAWVTGTEAAPARDGVRSLPAERFPGIGSRAGPAAGKLLPGRERILREGNEAGQAASPFPTHKSHRDNWEPREGIIADVRWAWRELRAGHQHRQAPQAAELGASGGFPDPEFFATLL</sequence>
<evidence type="ECO:0000259" key="6">
    <source>
        <dbReference type="PROSITE" id="PS50089"/>
    </source>
</evidence>
<dbReference type="InterPro" id="IPR001841">
    <property type="entry name" value="Znf_RING"/>
</dbReference>
<evidence type="ECO:0000256" key="5">
    <source>
        <dbReference type="SAM" id="MobiDB-lite"/>
    </source>
</evidence>
<keyword evidence="2 4" id="KW-0863">Zinc-finger</keyword>
<dbReference type="EMBL" id="JASSZA010000014">
    <property type="protein sequence ID" value="KAK2093718.1"/>
    <property type="molecule type" value="Genomic_DNA"/>
</dbReference>
<evidence type="ECO:0000313" key="8">
    <source>
        <dbReference type="Proteomes" id="UP001266305"/>
    </source>
</evidence>
<keyword evidence="3" id="KW-0862">Zinc</keyword>
<reference evidence="7 8" key="1">
    <citation type="submission" date="2023-05" db="EMBL/GenBank/DDBJ databases">
        <title>B98-5 Cell Line De Novo Hybrid Assembly: An Optical Mapping Approach.</title>
        <authorList>
            <person name="Kananen K."/>
            <person name="Auerbach J.A."/>
            <person name="Kautto E."/>
            <person name="Blachly J.S."/>
        </authorList>
    </citation>
    <scope>NUCLEOTIDE SEQUENCE [LARGE SCALE GENOMIC DNA]</scope>
    <source>
        <strain evidence="7">B95-8</strain>
        <tissue evidence="7">Cell line</tissue>
    </source>
</reference>
<evidence type="ECO:0000256" key="1">
    <source>
        <dbReference type="ARBA" id="ARBA00022723"/>
    </source>
</evidence>
<dbReference type="InterPro" id="IPR017907">
    <property type="entry name" value="Znf_RING_CS"/>
</dbReference>
<evidence type="ECO:0000313" key="7">
    <source>
        <dbReference type="EMBL" id="KAK2093718.1"/>
    </source>
</evidence>
<dbReference type="Pfam" id="PF15227">
    <property type="entry name" value="zf-C3HC4_4"/>
    <property type="match status" value="1"/>
</dbReference>
<name>A0ABQ9U9K2_SAGOE</name>
<dbReference type="Gene3D" id="3.30.40.10">
    <property type="entry name" value="Zinc/RING finger domain, C3HC4 (zinc finger)"/>
    <property type="match status" value="1"/>
</dbReference>
<proteinExistence type="predicted"/>
<evidence type="ECO:0000256" key="2">
    <source>
        <dbReference type="ARBA" id="ARBA00022771"/>
    </source>
</evidence>
<gene>
    <name evidence="7" type="ORF">P7K49_027456</name>
</gene>
<evidence type="ECO:0000256" key="3">
    <source>
        <dbReference type="ARBA" id="ARBA00022833"/>
    </source>
</evidence>
<keyword evidence="8" id="KW-1185">Reference proteome</keyword>
<keyword evidence="1" id="KW-0479">Metal-binding</keyword>
<dbReference type="PROSITE" id="PS00518">
    <property type="entry name" value="ZF_RING_1"/>
    <property type="match status" value="1"/>
</dbReference>
<organism evidence="7 8">
    <name type="scientific">Saguinus oedipus</name>
    <name type="common">Cotton-top tamarin</name>
    <name type="synonym">Oedipomidas oedipus</name>
    <dbReference type="NCBI Taxonomy" id="9490"/>
    <lineage>
        <taxon>Eukaryota</taxon>
        <taxon>Metazoa</taxon>
        <taxon>Chordata</taxon>
        <taxon>Craniata</taxon>
        <taxon>Vertebrata</taxon>
        <taxon>Euteleostomi</taxon>
        <taxon>Mammalia</taxon>
        <taxon>Eutheria</taxon>
        <taxon>Euarchontoglires</taxon>
        <taxon>Primates</taxon>
        <taxon>Haplorrhini</taxon>
        <taxon>Platyrrhini</taxon>
        <taxon>Cebidae</taxon>
        <taxon>Callitrichinae</taxon>
        <taxon>Saguinus</taxon>
    </lineage>
</organism>
<dbReference type="CDD" id="cd16513">
    <property type="entry name" value="RING-HC_LONFs_rpt1"/>
    <property type="match status" value="1"/>
</dbReference>
<dbReference type="Proteomes" id="UP001266305">
    <property type="component" value="Unassembled WGS sequence"/>
</dbReference>
<accession>A0ABQ9U9K2</accession>
<dbReference type="PANTHER" id="PTHR23327:SF4">
    <property type="entry name" value="LON PEPTIDASE N-TERMINAL DOMAIN AND RING FINGER PROTEIN 1"/>
    <property type="match status" value="1"/>
</dbReference>